<protein>
    <submittedName>
        <fullName evidence="2">AGC1</fullName>
    </submittedName>
</protein>
<dbReference type="PANTHER" id="PTHR47125">
    <property type="entry name" value="ADENINE NUCLEOTIDE ALPHA HYDROLASES-LIKE SUPERFAMILY PROTEIN"/>
    <property type="match status" value="1"/>
</dbReference>
<dbReference type="Pfam" id="PF00582">
    <property type="entry name" value="Usp"/>
    <property type="match status" value="1"/>
</dbReference>
<reference evidence="2" key="1">
    <citation type="submission" date="2014-04" db="EMBL/GenBank/DDBJ databases">
        <title>The genes involved in the male and female cone development in Pinus tabuliformis.</title>
        <authorList>
            <person name="Niu S."/>
            <person name="Li W."/>
            <person name="Chen X."/>
        </authorList>
    </citation>
    <scope>NUCLEOTIDE SEQUENCE</scope>
</reference>
<feature type="domain" description="UspA" evidence="1">
    <location>
        <begin position="68"/>
        <end position="208"/>
    </location>
</feature>
<dbReference type="InterPro" id="IPR014729">
    <property type="entry name" value="Rossmann-like_a/b/a_fold"/>
</dbReference>
<sequence length="231" mass="26572">MWEGSSVLRQLSRRDSCSSSVSRSWSKRVPKSCVTEETTLTHEWDCEWWDWEDSLELTVINGVNDITRKKVMVLVDGSREAKIATLWALCYLLNCVDTLALLHVFDSSRTTSKCKPDLSRRRYAQGCDLVNSMRALCRARRPEVEVEAMVMQGEKGSTIVSQAKKLQVSILIMGQRKPSLFRRFLRSKKEELIEYCIENVECLTLAVRKQSSGIGGYVINSRWHKDFWLLA</sequence>
<dbReference type="CDD" id="cd00293">
    <property type="entry name" value="USP-like"/>
    <property type="match status" value="1"/>
</dbReference>
<evidence type="ECO:0000259" key="1">
    <source>
        <dbReference type="Pfam" id="PF00582"/>
    </source>
</evidence>
<evidence type="ECO:0000313" key="2">
    <source>
        <dbReference type="EMBL" id="AJP06227.1"/>
    </source>
</evidence>
<name>A0A0K0M6U7_PINTB</name>
<dbReference type="InterPro" id="IPR006016">
    <property type="entry name" value="UspA"/>
</dbReference>
<dbReference type="PANTHER" id="PTHR47125:SF2">
    <property type="entry name" value="ADENINE NUCLEOTIDE ALPHA HYDROLASES-LIKE SUPERFAMILY PROTEIN"/>
    <property type="match status" value="1"/>
</dbReference>
<dbReference type="SUPFAM" id="SSF52402">
    <property type="entry name" value="Adenine nucleotide alpha hydrolases-like"/>
    <property type="match status" value="1"/>
</dbReference>
<organism evidence="2">
    <name type="scientific">Pinus tabuliformis</name>
    <name type="common">Chinese red pine</name>
    <name type="synonym">Pinus leucosperma</name>
    <dbReference type="NCBI Taxonomy" id="88731"/>
    <lineage>
        <taxon>Eukaryota</taxon>
        <taxon>Viridiplantae</taxon>
        <taxon>Streptophyta</taxon>
        <taxon>Embryophyta</taxon>
        <taxon>Tracheophyta</taxon>
        <taxon>Spermatophyta</taxon>
        <taxon>Pinopsida</taxon>
        <taxon>Pinidae</taxon>
        <taxon>Conifers I</taxon>
        <taxon>Pinales</taxon>
        <taxon>Pinaceae</taxon>
        <taxon>Pinus</taxon>
        <taxon>Pinus subgen. Pinus</taxon>
    </lineage>
</organism>
<accession>A0A0K0M6U7</accession>
<proteinExistence type="evidence at transcript level"/>
<dbReference type="EMBL" id="KJ710982">
    <property type="protein sequence ID" value="AJP06227.1"/>
    <property type="molecule type" value="mRNA"/>
</dbReference>
<dbReference type="Gene3D" id="3.40.50.620">
    <property type="entry name" value="HUPs"/>
    <property type="match status" value="1"/>
</dbReference>
<dbReference type="AlphaFoldDB" id="A0A0K0M6U7"/>